<dbReference type="KEGG" id="vg:29061821"/>
<proteinExistence type="predicted"/>
<sequence>MDIIQQIKLRSGQAASNPQQTTDTASYNPKMRLNYLTMANAVELSTEIIAAVIKSSNGVSGEVGGARLLKRDIADMTAARMAARLSEAAASKGDNQ</sequence>
<gene>
    <name evidence="1" type="ORF">EARLPHILLIPIV_218</name>
</gene>
<organism evidence="1 2">
    <name type="scientific">Erwinia phage vB_EamM_EarlPhillipIV</name>
    <dbReference type="NCBI Taxonomy" id="1883372"/>
    <lineage>
        <taxon>Viruses</taxon>
        <taxon>Duplodnaviria</taxon>
        <taxon>Heunggongvirae</taxon>
        <taxon>Uroviricota</taxon>
        <taxon>Caudoviricetes</taxon>
        <taxon>Chimalliviridae</taxon>
        <taxon>Derbicusvirus</taxon>
        <taxon>Derbicusvirus derbicus</taxon>
    </lineage>
</organism>
<evidence type="ECO:0000313" key="1">
    <source>
        <dbReference type="EMBL" id="ANZ49067.1"/>
    </source>
</evidence>
<dbReference type="EMBL" id="KX397367">
    <property type="protein sequence ID" value="ANZ49067.1"/>
    <property type="molecule type" value="Genomic_DNA"/>
</dbReference>
<dbReference type="OrthoDB" id="23053at10239"/>
<dbReference type="GeneID" id="29061821"/>
<evidence type="ECO:0000313" key="2">
    <source>
        <dbReference type="Proteomes" id="UP000201594"/>
    </source>
</evidence>
<dbReference type="Proteomes" id="UP000201594">
    <property type="component" value="Segment"/>
</dbReference>
<dbReference type="RefSeq" id="YP_009278530.1">
    <property type="nucleotide sequence ID" value="NC_031007.1"/>
</dbReference>
<protein>
    <submittedName>
        <fullName evidence="1">Uncharacterized protein</fullName>
    </submittedName>
</protein>
<name>A0A1B2ICR2_9CAUD</name>
<accession>A0A1B2ICR2</accession>
<reference evidence="1 2" key="1">
    <citation type="submission" date="2016-06" db="EMBL/GenBank/DDBJ databases">
        <authorList>
            <person name="Kjaerup R.B."/>
            <person name="Dalgaard T.S."/>
            <person name="Juul-Madsen H.R."/>
        </authorList>
    </citation>
    <scope>NUCLEOTIDE SEQUENCE [LARGE SCALE GENOMIC DNA]</scope>
</reference>